<accession>A0AAD3HKP6</accession>
<dbReference type="Proteomes" id="UP001054857">
    <property type="component" value="Unassembled WGS sequence"/>
</dbReference>
<name>A0AAD3HKP6_9CHLO</name>
<reference evidence="2 3" key="1">
    <citation type="journal article" date="2021" name="Sci. Rep.">
        <title>Genome sequencing of the multicellular alga Astrephomene provides insights into convergent evolution of germ-soma differentiation.</title>
        <authorList>
            <person name="Yamashita S."/>
            <person name="Yamamoto K."/>
            <person name="Matsuzaki R."/>
            <person name="Suzuki S."/>
            <person name="Yamaguchi H."/>
            <person name="Hirooka S."/>
            <person name="Minakuchi Y."/>
            <person name="Miyagishima S."/>
            <person name="Kawachi M."/>
            <person name="Toyoda A."/>
            <person name="Nozaki H."/>
        </authorList>
    </citation>
    <scope>NUCLEOTIDE SEQUENCE [LARGE SCALE GENOMIC DNA]</scope>
    <source>
        <strain evidence="2 3">NIES-4017</strain>
    </source>
</reference>
<protein>
    <submittedName>
        <fullName evidence="2">Uncharacterized protein</fullName>
    </submittedName>
</protein>
<sequence length="134" mass="13216">LDLLRRVVGASRRLHTLDVSGAMSAADAALLSSLALYTAPPAIPGMEEEARDAAALGYLPYPSLQLFGNPHSVGDDDPEHVAAAAAAAAAARRQAAAAEAAAVAVTGPYPGSAATAASTRSGTSSSSASSLDAE</sequence>
<comment type="caution">
    <text evidence="2">The sequence shown here is derived from an EMBL/GenBank/DDBJ whole genome shotgun (WGS) entry which is preliminary data.</text>
</comment>
<gene>
    <name evidence="2" type="ORF">Agub_g5318</name>
</gene>
<organism evidence="2 3">
    <name type="scientific">Astrephomene gubernaculifera</name>
    <dbReference type="NCBI Taxonomy" id="47775"/>
    <lineage>
        <taxon>Eukaryota</taxon>
        <taxon>Viridiplantae</taxon>
        <taxon>Chlorophyta</taxon>
        <taxon>core chlorophytes</taxon>
        <taxon>Chlorophyceae</taxon>
        <taxon>CS clade</taxon>
        <taxon>Chlamydomonadales</taxon>
        <taxon>Astrephomenaceae</taxon>
        <taxon>Astrephomene</taxon>
    </lineage>
</organism>
<dbReference type="AlphaFoldDB" id="A0AAD3HKP6"/>
<proteinExistence type="predicted"/>
<dbReference type="EMBL" id="BMAR01000007">
    <property type="protein sequence ID" value="GFR44151.1"/>
    <property type="molecule type" value="Genomic_DNA"/>
</dbReference>
<evidence type="ECO:0000256" key="1">
    <source>
        <dbReference type="SAM" id="MobiDB-lite"/>
    </source>
</evidence>
<keyword evidence="3" id="KW-1185">Reference proteome</keyword>
<evidence type="ECO:0000313" key="2">
    <source>
        <dbReference type="EMBL" id="GFR44151.1"/>
    </source>
</evidence>
<feature type="region of interest" description="Disordered" evidence="1">
    <location>
        <begin position="112"/>
        <end position="134"/>
    </location>
</feature>
<feature type="non-terminal residue" evidence="2">
    <location>
        <position position="1"/>
    </location>
</feature>
<feature type="non-terminal residue" evidence="2">
    <location>
        <position position="134"/>
    </location>
</feature>
<evidence type="ECO:0000313" key="3">
    <source>
        <dbReference type="Proteomes" id="UP001054857"/>
    </source>
</evidence>